<keyword evidence="1" id="KW-0732">Signal</keyword>
<accession>A0A1I5BWN1</accession>
<dbReference type="RefSeq" id="WP_092208235.1">
    <property type="nucleotide sequence ID" value="NZ_FOVN01000004.1"/>
</dbReference>
<dbReference type="AlphaFoldDB" id="A0A1I5BWN1"/>
<evidence type="ECO:0000313" key="4">
    <source>
        <dbReference type="EMBL" id="SFN79093.1"/>
    </source>
</evidence>
<evidence type="ECO:0000256" key="1">
    <source>
        <dbReference type="ARBA" id="ARBA00022729"/>
    </source>
</evidence>
<dbReference type="InterPro" id="IPR011042">
    <property type="entry name" value="6-blade_b-propeller_TolB-like"/>
</dbReference>
<dbReference type="InterPro" id="IPR012938">
    <property type="entry name" value="Glc/Sorbosone_DH"/>
</dbReference>
<dbReference type="Pfam" id="PF07995">
    <property type="entry name" value="GSDH"/>
    <property type="match status" value="1"/>
</dbReference>
<protein>
    <submittedName>
        <fullName evidence="4">Por secretion system C-terminal sorting domain-containing protein</fullName>
    </submittedName>
</protein>
<organism evidence="4 5">
    <name type="scientific">Bizionia echini</name>
    <dbReference type="NCBI Taxonomy" id="649333"/>
    <lineage>
        <taxon>Bacteria</taxon>
        <taxon>Pseudomonadati</taxon>
        <taxon>Bacteroidota</taxon>
        <taxon>Flavobacteriia</taxon>
        <taxon>Flavobacteriales</taxon>
        <taxon>Flavobacteriaceae</taxon>
        <taxon>Bizionia</taxon>
    </lineage>
</organism>
<dbReference type="NCBIfam" id="TIGR04183">
    <property type="entry name" value="Por_Secre_tail"/>
    <property type="match status" value="1"/>
</dbReference>
<evidence type="ECO:0000259" key="3">
    <source>
        <dbReference type="Pfam" id="PF18962"/>
    </source>
</evidence>
<feature type="domain" description="Secretion system C-terminal sorting" evidence="3">
    <location>
        <begin position="393"/>
        <end position="467"/>
    </location>
</feature>
<evidence type="ECO:0000259" key="2">
    <source>
        <dbReference type="Pfam" id="PF07995"/>
    </source>
</evidence>
<gene>
    <name evidence="4" type="ORF">SAMN04487989_10427</name>
</gene>
<sequence>MKNILSLLVFLIFTIFTHAQQIGIDLYADGFNNPVGIKHANDDRLFIVEKAGVIKIINGQQNVVTTAFLDINSLVSNSGGERGLLGLAFHPNFTSNGYFFVNYINNSGDTVVSRFTVNPTDSNLADVNSELILLTIEQPYGNHNGGDLAFGEDGFLYIATGDGGSGSDPENRSQDLTTLLGKLLRIDVNNSGNGLNYAIPADNPFISNANALDEIWAYGLRNPWRFSFDRTNNDLWIADVGQFEIEEINKVSATEGGINYGWRCYEGNEPFITGGCPDASTMVFPVSQYTHSNSGEFKCSITGGYIYQGSQFPAFIDTYFFADYCSDEIGTLVFENNTWTMSFTTPFSNKGWTTFGEDTDGELYIAAASTGEIFRIVDTNLSINENSLYTIKIYPNPVADYLTIDALSSTTTLLDVVIYDARGKHIKTISGINKQQINISVATLTSGIYFMEISDTNNNSVTKKLIID</sequence>
<dbReference type="OrthoDB" id="9770043at2"/>
<proteinExistence type="predicted"/>
<dbReference type="Pfam" id="PF18962">
    <property type="entry name" value="Por_Secre_tail"/>
    <property type="match status" value="1"/>
</dbReference>
<dbReference type="SUPFAM" id="SSF50952">
    <property type="entry name" value="Soluble quinoprotein glucose dehydrogenase"/>
    <property type="match status" value="1"/>
</dbReference>
<reference evidence="5" key="1">
    <citation type="submission" date="2016-10" db="EMBL/GenBank/DDBJ databases">
        <authorList>
            <person name="Varghese N."/>
            <person name="Submissions S."/>
        </authorList>
    </citation>
    <scope>NUCLEOTIDE SEQUENCE [LARGE SCALE GENOMIC DNA]</scope>
    <source>
        <strain evidence="5">DSM 23925</strain>
    </source>
</reference>
<evidence type="ECO:0000313" key="5">
    <source>
        <dbReference type="Proteomes" id="UP000198705"/>
    </source>
</evidence>
<dbReference type="PANTHER" id="PTHR19328:SF75">
    <property type="entry name" value="ALDOSE SUGAR DEHYDROGENASE YLII"/>
    <property type="match status" value="1"/>
</dbReference>
<dbReference type="Proteomes" id="UP000198705">
    <property type="component" value="Unassembled WGS sequence"/>
</dbReference>
<name>A0A1I5BWN1_9FLAO</name>
<dbReference type="Gene3D" id="2.120.10.30">
    <property type="entry name" value="TolB, C-terminal domain"/>
    <property type="match status" value="1"/>
</dbReference>
<dbReference type="PANTHER" id="PTHR19328">
    <property type="entry name" value="HEDGEHOG-INTERACTING PROTEIN"/>
    <property type="match status" value="1"/>
</dbReference>
<dbReference type="InterPro" id="IPR011041">
    <property type="entry name" value="Quinoprot_gluc/sorb_DH_b-prop"/>
</dbReference>
<dbReference type="InterPro" id="IPR026444">
    <property type="entry name" value="Secre_tail"/>
</dbReference>
<dbReference type="STRING" id="649333.SAMN04487989_10427"/>
<keyword evidence="5" id="KW-1185">Reference proteome</keyword>
<feature type="domain" description="Glucose/Sorbosone dehydrogenase" evidence="2">
    <location>
        <begin position="31"/>
        <end position="373"/>
    </location>
</feature>
<dbReference type="EMBL" id="FOVN01000004">
    <property type="protein sequence ID" value="SFN79093.1"/>
    <property type="molecule type" value="Genomic_DNA"/>
</dbReference>